<evidence type="ECO:0000313" key="3">
    <source>
        <dbReference type="EnsemblPlants" id="KEH27071"/>
    </source>
</evidence>
<name>A0A072UC82_MEDTR</name>
<sequence>MDKRSSARFVAEDHRQLTAAGSFKICQLTAEGYLNKLLVFLGQTKCVNINFLVYLDMSQNQNQGNVQGDEKNKEKSPMTWHEIICNGSEKKKGSKVPVYN</sequence>
<reference evidence="2 4" key="1">
    <citation type="journal article" date="2011" name="Nature">
        <title>The Medicago genome provides insight into the evolution of rhizobial symbioses.</title>
        <authorList>
            <person name="Young N.D."/>
            <person name="Debelle F."/>
            <person name="Oldroyd G.E."/>
            <person name="Geurts R."/>
            <person name="Cannon S.B."/>
            <person name="Udvardi M.K."/>
            <person name="Benedito V.A."/>
            <person name="Mayer K.F."/>
            <person name="Gouzy J."/>
            <person name="Schoof H."/>
            <person name="Van de Peer Y."/>
            <person name="Proost S."/>
            <person name="Cook D.R."/>
            <person name="Meyers B.C."/>
            <person name="Spannagl M."/>
            <person name="Cheung F."/>
            <person name="De Mita S."/>
            <person name="Krishnakumar V."/>
            <person name="Gundlach H."/>
            <person name="Zhou S."/>
            <person name="Mudge J."/>
            <person name="Bharti A.K."/>
            <person name="Murray J.D."/>
            <person name="Naoumkina M.A."/>
            <person name="Rosen B."/>
            <person name="Silverstein K.A."/>
            <person name="Tang H."/>
            <person name="Rombauts S."/>
            <person name="Zhao P.X."/>
            <person name="Zhou P."/>
            <person name="Barbe V."/>
            <person name="Bardou P."/>
            <person name="Bechner M."/>
            <person name="Bellec A."/>
            <person name="Berger A."/>
            <person name="Berges H."/>
            <person name="Bidwell S."/>
            <person name="Bisseling T."/>
            <person name="Choisne N."/>
            <person name="Couloux A."/>
            <person name="Denny R."/>
            <person name="Deshpande S."/>
            <person name="Dai X."/>
            <person name="Doyle J.J."/>
            <person name="Dudez A.M."/>
            <person name="Farmer A.D."/>
            <person name="Fouteau S."/>
            <person name="Franken C."/>
            <person name="Gibelin C."/>
            <person name="Gish J."/>
            <person name="Goldstein S."/>
            <person name="Gonzalez A.J."/>
            <person name="Green P.J."/>
            <person name="Hallab A."/>
            <person name="Hartog M."/>
            <person name="Hua A."/>
            <person name="Humphray S.J."/>
            <person name="Jeong D.H."/>
            <person name="Jing Y."/>
            <person name="Jocker A."/>
            <person name="Kenton S.M."/>
            <person name="Kim D.J."/>
            <person name="Klee K."/>
            <person name="Lai H."/>
            <person name="Lang C."/>
            <person name="Lin S."/>
            <person name="Macmil S.L."/>
            <person name="Magdelenat G."/>
            <person name="Matthews L."/>
            <person name="McCorrison J."/>
            <person name="Monaghan E.L."/>
            <person name="Mun J.H."/>
            <person name="Najar F.Z."/>
            <person name="Nicholson C."/>
            <person name="Noirot C."/>
            <person name="O'Bleness M."/>
            <person name="Paule C.R."/>
            <person name="Poulain J."/>
            <person name="Prion F."/>
            <person name="Qin B."/>
            <person name="Qu C."/>
            <person name="Retzel E.F."/>
            <person name="Riddle C."/>
            <person name="Sallet E."/>
            <person name="Samain S."/>
            <person name="Samson N."/>
            <person name="Sanders I."/>
            <person name="Saurat O."/>
            <person name="Scarpelli C."/>
            <person name="Schiex T."/>
            <person name="Segurens B."/>
            <person name="Severin A.J."/>
            <person name="Sherrier D.J."/>
            <person name="Shi R."/>
            <person name="Sims S."/>
            <person name="Singer S.R."/>
            <person name="Sinharoy S."/>
            <person name="Sterck L."/>
            <person name="Viollet A."/>
            <person name="Wang B.B."/>
            <person name="Wang K."/>
            <person name="Wang M."/>
            <person name="Wang X."/>
            <person name="Warfsmann J."/>
            <person name="Weissenbach J."/>
            <person name="White D.D."/>
            <person name="White J.D."/>
            <person name="Wiley G.B."/>
            <person name="Wincker P."/>
            <person name="Xing Y."/>
            <person name="Yang L."/>
            <person name="Yao Z."/>
            <person name="Ying F."/>
            <person name="Zhai J."/>
            <person name="Zhou L."/>
            <person name="Zuber A."/>
            <person name="Denarie J."/>
            <person name="Dixon R.A."/>
            <person name="May G.D."/>
            <person name="Schwartz D.C."/>
            <person name="Rogers J."/>
            <person name="Quetier F."/>
            <person name="Town C.D."/>
            <person name="Roe B.A."/>
        </authorList>
    </citation>
    <scope>NUCLEOTIDE SEQUENCE [LARGE SCALE GENOMIC DNA]</scope>
    <source>
        <strain evidence="2">A17</strain>
        <strain evidence="3 4">cv. Jemalong A17</strain>
    </source>
</reference>
<reference evidence="2 4" key="2">
    <citation type="journal article" date="2014" name="BMC Genomics">
        <title>An improved genome release (version Mt4.0) for the model legume Medicago truncatula.</title>
        <authorList>
            <person name="Tang H."/>
            <person name="Krishnakumar V."/>
            <person name="Bidwell S."/>
            <person name="Rosen B."/>
            <person name="Chan A."/>
            <person name="Zhou S."/>
            <person name="Gentzbittel L."/>
            <person name="Childs K.L."/>
            <person name="Yandell M."/>
            <person name="Gundlach H."/>
            <person name="Mayer K.F."/>
            <person name="Schwartz D.C."/>
            <person name="Town C.D."/>
        </authorList>
    </citation>
    <scope>GENOME REANNOTATION</scope>
    <source>
        <strain evidence="2">A17</strain>
        <strain evidence="3 4">cv. Jemalong A17</strain>
    </source>
</reference>
<organism evidence="2 4">
    <name type="scientific">Medicago truncatula</name>
    <name type="common">Barrel medic</name>
    <name type="synonym">Medicago tribuloides</name>
    <dbReference type="NCBI Taxonomy" id="3880"/>
    <lineage>
        <taxon>Eukaryota</taxon>
        <taxon>Viridiplantae</taxon>
        <taxon>Streptophyta</taxon>
        <taxon>Embryophyta</taxon>
        <taxon>Tracheophyta</taxon>
        <taxon>Spermatophyta</taxon>
        <taxon>Magnoliopsida</taxon>
        <taxon>eudicotyledons</taxon>
        <taxon>Gunneridae</taxon>
        <taxon>Pentapetalae</taxon>
        <taxon>rosids</taxon>
        <taxon>fabids</taxon>
        <taxon>Fabales</taxon>
        <taxon>Fabaceae</taxon>
        <taxon>Papilionoideae</taxon>
        <taxon>50 kb inversion clade</taxon>
        <taxon>NPAAA clade</taxon>
        <taxon>Hologalegina</taxon>
        <taxon>IRL clade</taxon>
        <taxon>Trifolieae</taxon>
        <taxon>Medicago</taxon>
    </lineage>
</organism>
<accession>A0A072UC82</accession>
<dbReference type="EnsemblPlants" id="KEH27071">
    <property type="protein sequence ID" value="KEH27071"/>
    <property type="gene ID" value="MTR_6g085030"/>
</dbReference>
<evidence type="ECO:0000313" key="4">
    <source>
        <dbReference type="Proteomes" id="UP000002051"/>
    </source>
</evidence>
<proteinExistence type="predicted"/>
<dbReference type="HOGENOM" id="CLU_2310266_0_0_1"/>
<feature type="region of interest" description="Disordered" evidence="1">
    <location>
        <begin position="62"/>
        <end position="100"/>
    </location>
</feature>
<dbReference type="EMBL" id="CM001222">
    <property type="protein sequence ID" value="KEH27071.1"/>
    <property type="molecule type" value="Genomic_DNA"/>
</dbReference>
<protein>
    <submittedName>
        <fullName evidence="2 3">Uncharacterized protein</fullName>
    </submittedName>
</protein>
<evidence type="ECO:0000256" key="1">
    <source>
        <dbReference type="SAM" id="MobiDB-lite"/>
    </source>
</evidence>
<evidence type="ECO:0000313" key="2">
    <source>
        <dbReference type="EMBL" id="KEH27071.1"/>
    </source>
</evidence>
<keyword evidence="4" id="KW-1185">Reference proteome</keyword>
<dbReference type="Proteomes" id="UP000002051">
    <property type="component" value="Chromosome 6"/>
</dbReference>
<reference evidence="3" key="3">
    <citation type="submission" date="2015-04" db="UniProtKB">
        <authorList>
            <consortium name="EnsemblPlants"/>
        </authorList>
    </citation>
    <scope>IDENTIFICATION</scope>
    <source>
        <strain evidence="3">cv. Jemalong A17</strain>
    </source>
</reference>
<gene>
    <name evidence="2" type="ordered locus">MTR_6g085030</name>
</gene>
<dbReference type="AlphaFoldDB" id="A0A072UC82"/>